<keyword evidence="1" id="KW-0784">Thiamine biosynthesis</keyword>
<reference evidence="3 4" key="1">
    <citation type="submission" date="2018-05" db="EMBL/GenBank/DDBJ databases">
        <title>Komagataeibacter cocois sp. nov., for a novel cellulose- producing strain isolated from coconut milk.</title>
        <authorList>
            <person name="Liu L."/>
            <person name="Wang Y."/>
            <person name="Liu S."/>
            <person name="Bi J."/>
            <person name="Chen H."/>
            <person name="Deng J."/>
            <person name="Zhang C."/>
            <person name="Hu Q."/>
            <person name="Li C."/>
        </authorList>
    </citation>
    <scope>NUCLEOTIDE SEQUENCE [LARGE SCALE GENOMIC DNA]</scope>
    <source>
        <strain evidence="3 4">WE7</strain>
    </source>
</reference>
<dbReference type="UniPathway" id="UPA00060"/>
<comment type="catalytic activity">
    <reaction evidence="1">
        <text>4-amino-5-aminomethyl-2-methylpyrimidine + H2O = 4-amino-5-hydroxymethyl-2-methylpyrimidine + NH4(+)</text>
        <dbReference type="Rhea" id="RHEA:31799"/>
        <dbReference type="ChEBI" id="CHEBI:15377"/>
        <dbReference type="ChEBI" id="CHEBI:16892"/>
        <dbReference type="ChEBI" id="CHEBI:28938"/>
        <dbReference type="ChEBI" id="CHEBI:63416"/>
        <dbReference type="EC" id="3.5.99.2"/>
    </reaction>
</comment>
<dbReference type="InterPro" id="IPR050967">
    <property type="entry name" value="Thiamine_Salvage_TenA"/>
</dbReference>
<keyword evidence="4" id="KW-1185">Reference proteome</keyword>
<dbReference type="SUPFAM" id="SSF48613">
    <property type="entry name" value="Heme oxygenase-like"/>
    <property type="match status" value="1"/>
</dbReference>
<dbReference type="Gene3D" id="1.20.910.10">
    <property type="entry name" value="Heme oxygenase-like"/>
    <property type="match status" value="1"/>
</dbReference>
<dbReference type="PANTHER" id="PTHR43198:SF2">
    <property type="entry name" value="SI:CH1073-67J19.1-RELATED"/>
    <property type="match status" value="1"/>
</dbReference>
<dbReference type="EC" id="3.5.99.2" evidence="1"/>
<dbReference type="NCBIfam" id="TIGR04306">
    <property type="entry name" value="salvage_TenA"/>
    <property type="match status" value="1"/>
</dbReference>
<sequence>MDMAWHAQRDWPILEWGLAGRLRRDCMEEWTRFIHHPFVKGLANGTLPQEVFQRFLIQDYLYLIQYTRACALSVHKSTTVADMREAAALVSGILDTELPLHVGYCKGWGIDEDMLRKAPESLQLLAYSRFILDRAQTGDLLDLLTTLAPCMIGYGEIGARLHAAPATRREGNPYWSWIALYGGDEFTTLVEDGIRRLDRIGQQYGADARYPMLKEEFSTATRLEAAFWDAGSEFPLS</sequence>
<dbReference type="InterPro" id="IPR016084">
    <property type="entry name" value="Haem_Oase-like_multi-hlx"/>
</dbReference>
<comment type="caution">
    <text evidence="3">The sequence shown here is derived from an EMBL/GenBank/DDBJ whole genome shotgun (WGS) entry which is preliminary data.</text>
</comment>
<evidence type="ECO:0000259" key="2">
    <source>
        <dbReference type="Pfam" id="PF03070"/>
    </source>
</evidence>
<dbReference type="Pfam" id="PF03070">
    <property type="entry name" value="TENA_THI-4"/>
    <property type="match status" value="1"/>
</dbReference>
<dbReference type="CDD" id="cd19367">
    <property type="entry name" value="TenA_C_ScTHI20-like"/>
    <property type="match status" value="1"/>
</dbReference>
<comment type="function">
    <text evidence="1">Catalyzes an amino-pyrimidine hydrolysis reaction at the C5' of the pyrimidine moiety of thiamine compounds, a reaction that is part of a thiamine salvage pathway.</text>
</comment>
<feature type="domain" description="Thiaminase-2/PQQC" evidence="2">
    <location>
        <begin position="30"/>
        <end position="231"/>
    </location>
</feature>
<dbReference type="GO" id="GO:0005829">
    <property type="term" value="C:cytosol"/>
    <property type="evidence" value="ECO:0007669"/>
    <property type="project" value="TreeGrafter"/>
</dbReference>
<dbReference type="GO" id="GO:0009229">
    <property type="term" value="P:thiamine diphosphate biosynthetic process"/>
    <property type="evidence" value="ECO:0007669"/>
    <property type="project" value="UniProtKB-UniPathway"/>
</dbReference>
<dbReference type="InterPro" id="IPR027574">
    <property type="entry name" value="Thiaminase_II"/>
</dbReference>
<dbReference type="InterPro" id="IPR004305">
    <property type="entry name" value="Thiaminase-2/PQQC"/>
</dbReference>
<accession>A0A365YVU7</accession>
<evidence type="ECO:0000313" key="4">
    <source>
        <dbReference type="Proteomes" id="UP000252680"/>
    </source>
</evidence>
<proteinExistence type="inferred from homology"/>
<organism evidence="3 4">
    <name type="scientific">Novacetimonas cocois</name>
    <dbReference type="NCBI Taxonomy" id="1747507"/>
    <lineage>
        <taxon>Bacteria</taxon>
        <taxon>Pseudomonadati</taxon>
        <taxon>Pseudomonadota</taxon>
        <taxon>Alphaproteobacteria</taxon>
        <taxon>Acetobacterales</taxon>
        <taxon>Acetobacteraceae</taxon>
        <taxon>Novacetimonas</taxon>
    </lineage>
</organism>
<comment type="similarity">
    <text evidence="1">Belongs to the TenA family.</text>
</comment>
<dbReference type="OrthoDB" id="34166at2"/>
<dbReference type="Proteomes" id="UP000252680">
    <property type="component" value="Unassembled WGS sequence"/>
</dbReference>
<gene>
    <name evidence="3" type="primary">tenA</name>
    <name evidence="3" type="ORF">NJLHNGOC_08465</name>
</gene>
<evidence type="ECO:0000313" key="3">
    <source>
        <dbReference type="EMBL" id="RBM07123.1"/>
    </source>
</evidence>
<evidence type="ECO:0000256" key="1">
    <source>
        <dbReference type="RuleBase" id="RU363093"/>
    </source>
</evidence>
<dbReference type="EMBL" id="QEXL01000009">
    <property type="protein sequence ID" value="RBM07123.1"/>
    <property type="molecule type" value="Genomic_DNA"/>
</dbReference>
<protein>
    <recommendedName>
        <fullName evidence="1">Aminopyrimidine aminohydrolase</fullName>
        <ecNumber evidence="1">3.5.99.2</ecNumber>
    </recommendedName>
</protein>
<dbReference type="GO" id="GO:0009228">
    <property type="term" value="P:thiamine biosynthetic process"/>
    <property type="evidence" value="ECO:0007669"/>
    <property type="project" value="UniProtKB-KW"/>
</dbReference>
<dbReference type="GO" id="GO:0050334">
    <property type="term" value="F:thiaminase activity"/>
    <property type="evidence" value="ECO:0007669"/>
    <property type="project" value="UniProtKB-EC"/>
</dbReference>
<dbReference type="AlphaFoldDB" id="A0A365YVU7"/>
<comment type="catalytic activity">
    <reaction evidence="1">
        <text>thiamine + H2O = 5-(2-hydroxyethyl)-4-methylthiazole + 4-amino-5-hydroxymethyl-2-methylpyrimidine + H(+)</text>
        <dbReference type="Rhea" id="RHEA:17509"/>
        <dbReference type="ChEBI" id="CHEBI:15377"/>
        <dbReference type="ChEBI" id="CHEBI:15378"/>
        <dbReference type="ChEBI" id="CHEBI:16892"/>
        <dbReference type="ChEBI" id="CHEBI:17957"/>
        <dbReference type="ChEBI" id="CHEBI:18385"/>
        <dbReference type="EC" id="3.5.99.2"/>
    </reaction>
</comment>
<keyword evidence="1" id="KW-0378">Hydrolase</keyword>
<name>A0A365YVU7_9PROT</name>
<dbReference type="PANTHER" id="PTHR43198">
    <property type="entry name" value="BIFUNCTIONAL TH2 PROTEIN"/>
    <property type="match status" value="1"/>
</dbReference>
<comment type="pathway">
    <text evidence="1">Cofactor biosynthesis; thiamine diphosphate biosynthesis.</text>
</comment>